<dbReference type="OrthoDB" id="663961at2"/>
<dbReference type="Pfam" id="PF07661">
    <property type="entry name" value="MORN_2"/>
    <property type="match status" value="3"/>
</dbReference>
<keyword evidence="3" id="KW-1185">Reference proteome</keyword>
<organism evidence="2 3">
    <name type="scientific">Chitinophaga silvatica</name>
    <dbReference type="NCBI Taxonomy" id="2282649"/>
    <lineage>
        <taxon>Bacteria</taxon>
        <taxon>Pseudomonadati</taxon>
        <taxon>Bacteroidota</taxon>
        <taxon>Chitinophagia</taxon>
        <taxon>Chitinophagales</taxon>
        <taxon>Chitinophagaceae</taxon>
        <taxon>Chitinophaga</taxon>
    </lineage>
</organism>
<keyword evidence="1" id="KW-0732">Signal</keyword>
<evidence type="ECO:0000313" key="2">
    <source>
        <dbReference type="EMBL" id="RFS18678.1"/>
    </source>
</evidence>
<accession>A0A3E1Y1X4</accession>
<proteinExistence type="predicted"/>
<dbReference type="InterPro" id="IPR011652">
    <property type="entry name" value="MORN_2"/>
</dbReference>
<name>A0A3E1Y1X4_9BACT</name>
<dbReference type="Gene3D" id="3.90.930.1">
    <property type="match status" value="1"/>
</dbReference>
<gene>
    <name evidence="2" type="ORF">DVR12_26905</name>
</gene>
<reference evidence="2 3" key="1">
    <citation type="submission" date="2018-07" db="EMBL/GenBank/DDBJ databases">
        <title>Chitinophaga K2CV101002-2 sp. nov., isolated from a monsoon evergreen broad-leaved forest soil.</title>
        <authorList>
            <person name="Lv Y."/>
        </authorList>
    </citation>
    <scope>NUCLEOTIDE SEQUENCE [LARGE SCALE GENOMIC DNA]</scope>
    <source>
        <strain evidence="2 3">GDMCC 1.1288</strain>
    </source>
</reference>
<feature type="signal peptide" evidence="1">
    <location>
        <begin position="1"/>
        <end position="18"/>
    </location>
</feature>
<protein>
    <recommendedName>
        <fullName evidence="4">MORN repeat variant</fullName>
    </recommendedName>
</protein>
<evidence type="ECO:0008006" key="4">
    <source>
        <dbReference type="Google" id="ProtNLM"/>
    </source>
</evidence>
<dbReference type="RefSeq" id="WP_116978915.1">
    <property type="nucleotide sequence ID" value="NZ_QPMM01000020.1"/>
</dbReference>
<dbReference type="AlphaFoldDB" id="A0A3E1Y1X4"/>
<comment type="caution">
    <text evidence="2">The sequence shown here is derived from an EMBL/GenBank/DDBJ whole genome shotgun (WGS) entry which is preliminary data.</text>
</comment>
<dbReference type="SUPFAM" id="SSF82185">
    <property type="entry name" value="Histone H3 K4-specific methyltransferase SET7/9 N-terminal domain"/>
    <property type="match status" value="1"/>
</dbReference>
<evidence type="ECO:0000313" key="3">
    <source>
        <dbReference type="Proteomes" id="UP000260644"/>
    </source>
</evidence>
<dbReference type="Proteomes" id="UP000260644">
    <property type="component" value="Unassembled WGS sequence"/>
</dbReference>
<feature type="chain" id="PRO_5017825722" description="MORN repeat variant" evidence="1">
    <location>
        <begin position="19"/>
        <end position="256"/>
    </location>
</feature>
<dbReference type="EMBL" id="QPMM01000020">
    <property type="protein sequence ID" value="RFS18678.1"/>
    <property type="molecule type" value="Genomic_DNA"/>
</dbReference>
<evidence type="ECO:0000256" key="1">
    <source>
        <dbReference type="SAM" id="SignalP"/>
    </source>
</evidence>
<sequence length="256" mass="30071">MRVQNRKFVLLILILLNAACSNMNKVRIEKKVIDGKNILIKQIFDENNKLDEEYTMNMDSVFYGRYSKFYPDGKLQTTGFYTDAEKDSTWIYYFRNGNIREQQNWFIHNRFGEQKLYYENGVIRSFEFLNLSGGRLFLVNYDSTGQIVKWEGAPIYIAYNSSSLKAGDEFQMYCFVGGPEGVSFKVRVQENKEEVPNKISSKEYSMEEIHNLPYAKKVSLEKRYKEKGRYLVTIIVDYYNDKINRSDSSSIDLSID</sequence>